<dbReference type="AlphaFoldDB" id="A0A1T4JRN5"/>
<dbReference type="Proteomes" id="UP000190625">
    <property type="component" value="Unassembled WGS sequence"/>
</dbReference>
<accession>A0A1T4JRN5</accession>
<proteinExistence type="predicted"/>
<evidence type="ECO:0000259" key="1">
    <source>
        <dbReference type="Pfam" id="PF00578"/>
    </source>
</evidence>
<sequence length="73" mass="8109">MGNVKQDKLELNQVNEEVIIHQQPDEVPRTSLPQIGAPAPEFTAMSTFGEVSLSDYRGDWLVLFAHPGDFTPV</sequence>
<evidence type="ECO:0000313" key="2">
    <source>
        <dbReference type="EMBL" id="SJZ32836.1"/>
    </source>
</evidence>
<name>A0A1T4JRN5_9FIRM</name>
<dbReference type="GO" id="GO:0016491">
    <property type="term" value="F:oxidoreductase activity"/>
    <property type="evidence" value="ECO:0007669"/>
    <property type="project" value="InterPro"/>
</dbReference>
<dbReference type="InterPro" id="IPR036249">
    <property type="entry name" value="Thioredoxin-like_sf"/>
</dbReference>
<dbReference type="Gene3D" id="3.40.30.10">
    <property type="entry name" value="Glutaredoxin"/>
    <property type="match status" value="1"/>
</dbReference>
<dbReference type="InterPro" id="IPR000866">
    <property type="entry name" value="AhpC/TSA"/>
</dbReference>
<feature type="domain" description="Alkyl hydroperoxide reductase subunit C/ Thiol specific antioxidant" evidence="1">
    <location>
        <begin position="35"/>
        <end position="73"/>
    </location>
</feature>
<dbReference type="EMBL" id="FUWM01000004">
    <property type="protein sequence ID" value="SJZ32836.1"/>
    <property type="molecule type" value="Genomic_DNA"/>
</dbReference>
<gene>
    <name evidence="2" type="ORF">SAMN02745118_00356</name>
</gene>
<evidence type="ECO:0000313" key="3">
    <source>
        <dbReference type="Proteomes" id="UP000190625"/>
    </source>
</evidence>
<dbReference type="SUPFAM" id="SSF52833">
    <property type="entry name" value="Thioredoxin-like"/>
    <property type="match status" value="1"/>
</dbReference>
<reference evidence="3" key="1">
    <citation type="submission" date="2017-02" db="EMBL/GenBank/DDBJ databases">
        <authorList>
            <person name="Varghese N."/>
            <person name="Submissions S."/>
        </authorList>
    </citation>
    <scope>NUCLEOTIDE SEQUENCE [LARGE SCALE GENOMIC DNA]</scope>
    <source>
        <strain evidence="3">ATCC BAA-73</strain>
    </source>
</reference>
<organism evidence="2 3">
    <name type="scientific">Selenihalanaerobacter shriftii</name>
    <dbReference type="NCBI Taxonomy" id="142842"/>
    <lineage>
        <taxon>Bacteria</taxon>
        <taxon>Bacillati</taxon>
        <taxon>Bacillota</taxon>
        <taxon>Clostridia</taxon>
        <taxon>Halanaerobiales</taxon>
        <taxon>Halobacteroidaceae</taxon>
        <taxon>Selenihalanaerobacter</taxon>
    </lineage>
</organism>
<dbReference type="Pfam" id="PF00578">
    <property type="entry name" value="AhpC-TSA"/>
    <property type="match status" value="1"/>
</dbReference>
<keyword evidence="3" id="KW-1185">Reference proteome</keyword>
<protein>
    <submittedName>
        <fullName evidence="2">AhpC/TSA family protein</fullName>
    </submittedName>
</protein>
<dbReference type="STRING" id="142842.SAMN02745118_00356"/>
<dbReference type="GO" id="GO:0016209">
    <property type="term" value="F:antioxidant activity"/>
    <property type="evidence" value="ECO:0007669"/>
    <property type="project" value="InterPro"/>
</dbReference>